<gene>
    <name evidence="1" type="ORF">M9Y10_044985</name>
</gene>
<dbReference type="Gene3D" id="1.25.10.10">
    <property type="entry name" value="Leucine-rich Repeat Variant"/>
    <property type="match status" value="1"/>
</dbReference>
<dbReference type="InterPro" id="IPR016024">
    <property type="entry name" value="ARM-type_fold"/>
</dbReference>
<keyword evidence="2" id="KW-1185">Reference proteome</keyword>
<reference evidence="1 2" key="1">
    <citation type="submission" date="2024-04" db="EMBL/GenBank/DDBJ databases">
        <title>Tritrichomonas musculus Genome.</title>
        <authorList>
            <person name="Alves-Ferreira E."/>
            <person name="Grigg M."/>
            <person name="Lorenzi H."/>
            <person name="Galac M."/>
        </authorList>
    </citation>
    <scope>NUCLEOTIDE SEQUENCE [LARGE SCALE GENOMIC DNA]</scope>
    <source>
        <strain evidence="1 2">EAF2021</strain>
    </source>
</reference>
<organism evidence="1 2">
    <name type="scientific">Tritrichomonas musculus</name>
    <dbReference type="NCBI Taxonomy" id="1915356"/>
    <lineage>
        <taxon>Eukaryota</taxon>
        <taxon>Metamonada</taxon>
        <taxon>Parabasalia</taxon>
        <taxon>Tritrichomonadida</taxon>
        <taxon>Tritrichomonadidae</taxon>
        <taxon>Tritrichomonas</taxon>
    </lineage>
</organism>
<accession>A0ABR2JUQ8</accession>
<evidence type="ECO:0000313" key="1">
    <source>
        <dbReference type="EMBL" id="KAK8882343.1"/>
    </source>
</evidence>
<proteinExistence type="predicted"/>
<comment type="caution">
    <text evidence="1">The sequence shown here is derived from an EMBL/GenBank/DDBJ whole genome shotgun (WGS) entry which is preliminary data.</text>
</comment>
<evidence type="ECO:0000313" key="2">
    <source>
        <dbReference type="Proteomes" id="UP001470230"/>
    </source>
</evidence>
<protein>
    <submittedName>
        <fullName evidence="1">Uncharacterized protein</fullName>
    </submittedName>
</protein>
<sequence length="324" mass="35679">MEDGAQAPQSAPPERVFDPFEATLGLRHRDIIHMLEILSEPQAPRANKIKALRLLNENLPGRQHEAEMNGALDILKPYLMQPPNGLLLNTLVCFNTLINTEDLARKMLPDVPRIVEIISPDLEPPLRIEAAKLLRIIAEFVGEESPFISGGVPKGLVAAVSDHDATPEFLREAYGLLSRLANQQNIRIPLIGSEDFLSILVRSFAKPMLRQVSIILASNIAMDPSHRGKLALLNADILPNIAGFLKSEDEKLRYAILSLIALLGVPKDGKNDIATDDQLPDLINNIIKNDPDESCRNAADEVRVLVSELPYGRAIMGGPEEENN</sequence>
<name>A0ABR2JUQ8_9EUKA</name>
<dbReference type="InterPro" id="IPR011989">
    <property type="entry name" value="ARM-like"/>
</dbReference>
<dbReference type="SUPFAM" id="SSF48371">
    <property type="entry name" value="ARM repeat"/>
    <property type="match status" value="1"/>
</dbReference>
<dbReference type="EMBL" id="JAPFFF010000009">
    <property type="protein sequence ID" value="KAK8882343.1"/>
    <property type="molecule type" value="Genomic_DNA"/>
</dbReference>
<dbReference type="Proteomes" id="UP001470230">
    <property type="component" value="Unassembled WGS sequence"/>
</dbReference>